<organism evidence="1 2">
    <name type="scientific">Umbra pygmaea</name>
    <name type="common">Eastern mudminnow</name>
    <dbReference type="NCBI Taxonomy" id="75934"/>
    <lineage>
        <taxon>Eukaryota</taxon>
        <taxon>Metazoa</taxon>
        <taxon>Chordata</taxon>
        <taxon>Craniata</taxon>
        <taxon>Vertebrata</taxon>
        <taxon>Euteleostomi</taxon>
        <taxon>Actinopterygii</taxon>
        <taxon>Neopterygii</taxon>
        <taxon>Teleostei</taxon>
        <taxon>Protacanthopterygii</taxon>
        <taxon>Esociformes</taxon>
        <taxon>Umbridae</taxon>
        <taxon>Umbra</taxon>
    </lineage>
</organism>
<dbReference type="AlphaFoldDB" id="A0ABD0W8P8"/>
<evidence type="ECO:0000313" key="2">
    <source>
        <dbReference type="Proteomes" id="UP001557470"/>
    </source>
</evidence>
<protein>
    <submittedName>
        <fullName evidence="1">Uncharacterized protein</fullName>
    </submittedName>
</protein>
<reference evidence="1 2" key="1">
    <citation type="submission" date="2024-06" db="EMBL/GenBank/DDBJ databases">
        <authorList>
            <person name="Pan Q."/>
            <person name="Wen M."/>
            <person name="Jouanno E."/>
            <person name="Zahm M."/>
            <person name="Klopp C."/>
            <person name="Cabau C."/>
            <person name="Louis A."/>
            <person name="Berthelot C."/>
            <person name="Parey E."/>
            <person name="Roest Crollius H."/>
            <person name="Montfort J."/>
            <person name="Robinson-Rechavi M."/>
            <person name="Bouchez O."/>
            <person name="Lampietro C."/>
            <person name="Lopez Roques C."/>
            <person name="Donnadieu C."/>
            <person name="Postlethwait J."/>
            <person name="Bobe J."/>
            <person name="Verreycken H."/>
            <person name="Guiguen Y."/>
        </authorList>
    </citation>
    <scope>NUCLEOTIDE SEQUENCE [LARGE SCALE GENOMIC DNA]</scope>
    <source>
        <strain evidence="1">Up_M1</strain>
        <tissue evidence="1">Testis</tissue>
    </source>
</reference>
<proteinExistence type="predicted"/>
<dbReference type="Proteomes" id="UP001557470">
    <property type="component" value="Unassembled WGS sequence"/>
</dbReference>
<sequence>MGYVPALHNYYIMMARVCSVTRNSSYEYSLWALMAVLSHLWDHPQTSVDEKVKETEAPTLQTALQEAKQTIKGQKTEIAALKEWVKEDRDFLWERLEEALAVRSNKGIPV</sequence>
<dbReference type="EMBL" id="JAGEUA010000008">
    <property type="protein sequence ID" value="KAL0967832.1"/>
    <property type="molecule type" value="Genomic_DNA"/>
</dbReference>
<gene>
    <name evidence="1" type="ORF">UPYG_G00257800</name>
</gene>
<name>A0ABD0W8P8_UMBPY</name>
<comment type="caution">
    <text evidence="1">The sequence shown here is derived from an EMBL/GenBank/DDBJ whole genome shotgun (WGS) entry which is preliminary data.</text>
</comment>
<accession>A0ABD0W8P8</accession>
<keyword evidence="2" id="KW-1185">Reference proteome</keyword>
<evidence type="ECO:0000313" key="1">
    <source>
        <dbReference type="EMBL" id="KAL0967832.1"/>
    </source>
</evidence>